<dbReference type="CDD" id="cd08422">
    <property type="entry name" value="PBP2_CrgA_like"/>
    <property type="match status" value="1"/>
</dbReference>
<dbReference type="GO" id="GO:0003700">
    <property type="term" value="F:DNA-binding transcription factor activity"/>
    <property type="evidence" value="ECO:0007669"/>
    <property type="project" value="InterPro"/>
</dbReference>
<dbReference type="AlphaFoldDB" id="A0AAQ1R1D3"/>
<dbReference type="InterPro" id="IPR036390">
    <property type="entry name" value="WH_DNA-bd_sf"/>
</dbReference>
<comment type="caution">
    <text evidence="6">The sequence shown here is derived from an EMBL/GenBank/DDBJ whole genome shotgun (WGS) entry which is preliminary data.</text>
</comment>
<keyword evidence="3 6" id="KW-0238">DNA-binding</keyword>
<keyword evidence="7" id="KW-1185">Reference proteome</keyword>
<name>A0AAQ1R1D3_9PSED</name>
<accession>A0AAQ1R1D3</accession>
<dbReference type="InterPro" id="IPR005119">
    <property type="entry name" value="LysR_subst-bd"/>
</dbReference>
<dbReference type="Gene3D" id="1.10.10.10">
    <property type="entry name" value="Winged helix-like DNA-binding domain superfamily/Winged helix DNA-binding domain"/>
    <property type="match status" value="1"/>
</dbReference>
<dbReference type="InterPro" id="IPR036388">
    <property type="entry name" value="WH-like_DNA-bd_sf"/>
</dbReference>
<evidence type="ECO:0000256" key="2">
    <source>
        <dbReference type="ARBA" id="ARBA00023015"/>
    </source>
</evidence>
<sequence>MDLFEGMQAFIRVVESGSFTGAAEGLGMSTSKVSRLVAGLESELSARLLQRTTRSLAVTDIGMRYFERCKRILGEVAEAAAEVGGARAQAMGRLRVHAVTEFGLEHLTPLLVDYLEHYPEVSIDLSLTQGAPAMLEEGFDVLITLAEALPDSSFVAQRLGQVFSIVCASPDYLAKHGVPLAVEDLHGHRCLQLADSLSPQGWRFSGPQGEQLVELGDVLKVNLPEAACVAAASGLGVCLLPSFVAAKALLDGSLVRILPAYRLHARDVFALYSSRHYLDEKIRTWVEFLKARLPEAFDRDRQILDDPGFWAEAGKGRLRA</sequence>
<dbReference type="GO" id="GO:0006351">
    <property type="term" value="P:DNA-templated transcription"/>
    <property type="evidence" value="ECO:0007669"/>
    <property type="project" value="TreeGrafter"/>
</dbReference>
<reference evidence="6 7" key="1">
    <citation type="submission" date="2016-10" db="EMBL/GenBank/DDBJ databases">
        <authorList>
            <person name="Varghese N."/>
            <person name="Submissions S."/>
        </authorList>
    </citation>
    <scope>NUCLEOTIDE SEQUENCE [LARGE SCALE GENOMIC DNA]</scope>
    <source>
        <strain evidence="6 7">LMG 18378</strain>
    </source>
</reference>
<comment type="similarity">
    <text evidence="1">Belongs to the LysR transcriptional regulatory family.</text>
</comment>
<dbReference type="RefSeq" id="WP_074985922.1">
    <property type="nucleotide sequence ID" value="NZ_CP101752.1"/>
</dbReference>
<organism evidence="6 7">
    <name type="scientific">Pseudomonas citronellolis</name>
    <dbReference type="NCBI Taxonomy" id="53408"/>
    <lineage>
        <taxon>Bacteria</taxon>
        <taxon>Pseudomonadati</taxon>
        <taxon>Pseudomonadota</taxon>
        <taxon>Gammaproteobacteria</taxon>
        <taxon>Pseudomonadales</taxon>
        <taxon>Pseudomonadaceae</taxon>
        <taxon>Pseudomonas</taxon>
    </lineage>
</organism>
<gene>
    <name evidence="6" type="ORF">SAMN05216577_14815</name>
</gene>
<dbReference type="Proteomes" id="UP000183385">
    <property type="component" value="Unassembled WGS sequence"/>
</dbReference>
<dbReference type="PANTHER" id="PTHR30537:SF5">
    <property type="entry name" value="HTH-TYPE TRANSCRIPTIONAL ACTIVATOR TTDR-RELATED"/>
    <property type="match status" value="1"/>
</dbReference>
<dbReference type="FunFam" id="1.10.10.10:FF:000001">
    <property type="entry name" value="LysR family transcriptional regulator"/>
    <property type="match status" value="1"/>
</dbReference>
<dbReference type="InterPro" id="IPR058163">
    <property type="entry name" value="LysR-type_TF_proteobact-type"/>
</dbReference>
<evidence type="ECO:0000313" key="6">
    <source>
        <dbReference type="EMBL" id="SFD94055.1"/>
    </source>
</evidence>
<protein>
    <submittedName>
        <fullName evidence="6">DNA-binding transcriptional regulator, LysR family</fullName>
    </submittedName>
</protein>
<dbReference type="GO" id="GO:0043565">
    <property type="term" value="F:sequence-specific DNA binding"/>
    <property type="evidence" value="ECO:0007669"/>
    <property type="project" value="TreeGrafter"/>
</dbReference>
<dbReference type="Pfam" id="PF00126">
    <property type="entry name" value="HTH_1"/>
    <property type="match status" value="1"/>
</dbReference>
<dbReference type="Gene3D" id="3.40.190.290">
    <property type="match status" value="1"/>
</dbReference>
<dbReference type="EMBL" id="FOLS01000048">
    <property type="protein sequence ID" value="SFD94055.1"/>
    <property type="molecule type" value="Genomic_DNA"/>
</dbReference>
<keyword evidence="4" id="KW-0804">Transcription</keyword>
<dbReference type="PANTHER" id="PTHR30537">
    <property type="entry name" value="HTH-TYPE TRANSCRIPTIONAL REGULATOR"/>
    <property type="match status" value="1"/>
</dbReference>
<keyword evidence="2" id="KW-0805">Transcription regulation</keyword>
<dbReference type="Pfam" id="PF03466">
    <property type="entry name" value="LysR_substrate"/>
    <property type="match status" value="1"/>
</dbReference>
<evidence type="ECO:0000259" key="5">
    <source>
        <dbReference type="PROSITE" id="PS50931"/>
    </source>
</evidence>
<dbReference type="PROSITE" id="PS50931">
    <property type="entry name" value="HTH_LYSR"/>
    <property type="match status" value="1"/>
</dbReference>
<proteinExistence type="inferred from homology"/>
<evidence type="ECO:0000256" key="3">
    <source>
        <dbReference type="ARBA" id="ARBA00023125"/>
    </source>
</evidence>
<evidence type="ECO:0000256" key="4">
    <source>
        <dbReference type="ARBA" id="ARBA00023163"/>
    </source>
</evidence>
<evidence type="ECO:0000313" key="7">
    <source>
        <dbReference type="Proteomes" id="UP000183385"/>
    </source>
</evidence>
<evidence type="ECO:0000256" key="1">
    <source>
        <dbReference type="ARBA" id="ARBA00009437"/>
    </source>
</evidence>
<dbReference type="SUPFAM" id="SSF53850">
    <property type="entry name" value="Periplasmic binding protein-like II"/>
    <property type="match status" value="1"/>
</dbReference>
<dbReference type="SUPFAM" id="SSF46785">
    <property type="entry name" value="Winged helix' DNA-binding domain"/>
    <property type="match status" value="1"/>
</dbReference>
<feature type="domain" description="HTH lysR-type" evidence="5">
    <location>
        <begin position="1"/>
        <end position="59"/>
    </location>
</feature>
<dbReference type="InterPro" id="IPR000847">
    <property type="entry name" value="LysR_HTH_N"/>
</dbReference>